<dbReference type="Pfam" id="PF02212">
    <property type="entry name" value="GED"/>
    <property type="match status" value="1"/>
</dbReference>
<dbReference type="GO" id="GO:0098793">
    <property type="term" value="C:presynapse"/>
    <property type="evidence" value="ECO:0007669"/>
    <property type="project" value="GOC"/>
</dbReference>
<dbReference type="PROSITE" id="PS51388">
    <property type="entry name" value="GED"/>
    <property type="match status" value="1"/>
</dbReference>
<feature type="domain" description="GED" evidence="16">
    <location>
        <begin position="674"/>
        <end position="765"/>
    </location>
</feature>
<evidence type="ECO:0000256" key="11">
    <source>
        <dbReference type="ARBA" id="ARBA00048040"/>
    </source>
</evidence>
<dbReference type="InterPro" id="IPR027417">
    <property type="entry name" value="P-loop_NTPase"/>
</dbReference>
<dbReference type="GO" id="GO:0008017">
    <property type="term" value="F:microtubule binding"/>
    <property type="evidence" value="ECO:0007669"/>
    <property type="project" value="TreeGrafter"/>
</dbReference>
<evidence type="ECO:0000256" key="6">
    <source>
        <dbReference type="ARBA" id="ARBA00022741"/>
    </source>
</evidence>
<evidence type="ECO:0000256" key="1">
    <source>
        <dbReference type="ARBA" id="ARBA00004245"/>
    </source>
</evidence>
<dbReference type="InterPro" id="IPR022812">
    <property type="entry name" value="Dynamin"/>
</dbReference>
<evidence type="ECO:0000259" key="17">
    <source>
        <dbReference type="PROSITE" id="PS51718"/>
    </source>
</evidence>
<dbReference type="SUPFAM" id="SSF50729">
    <property type="entry name" value="PH domain-like"/>
    <property type="match status" value="1"/>
</dbReference>
<dbReference type="EC" id="3.6.5.5" evidence="2"/>
<name>A0A085N7I8_9BILA</name>
<dbReference type="Gene3D" id="3.40.50.300">
    <property type="entry name" value="P-loop containing nucleotide triphosphate hydrolases"/>
    <property type="match status" value="1"/>
</dbReference>
<comment type="catalytic activity">
    <reaction evidence="11">
        <text>GTP + H2O = GDP + phosphate + H(+)</text>
        <dbReference type="Rhea" id="RHEA:19669"/>
        <dbReference type="ChEBI" id="CHEBI:15377"/>
        <dbReference type="ChEBI" id="CHEBI:15378"/>
        <dbReference type="ChEBI" id="CHEBI:37565"/>
        <dbReference type="ChEBI" id="CHEBI:43474"/>
        <dbReference type="ChEBI" id="CHEBI:58189"/>
        <dbReference type="EC" id="3.6.5.5"/>
    </reaction>
</comment>
<dbReference type="PROSITE" id="PS51718">
    <property type="entry name" value="G_DYNAMIN_2"/>
    <property type="match status" value="1"/>
</dbReference>
<dbReference type="GO" id="GO:0005819">
    <property type="term" value="C:spindle"/>
    <property type="evidence" value="ECO:0007669"/>
    <property type="project" value="UniProtKB-ARBA"/>
</dbReference>
<dbReference type="PANTHER" id="PTHR11566">
    <property type="entry name" value="DYNAMIN"/>
    <property type="match status" value="1"/>
</dbReference>
<dbReference type="Pfam" id="PF01031">
    <property type="entry name" value="Dynamin_M"/>
    <property type="match status" value="1"/>
</dbReference>
<dbReference type="InterPro" id="IPR045063">
    <property type="entry name" value="Dynamin_N"/>
</dbReference>
<dbReference type="Gene3D" id="1.20.120.1240">
    <property type="entry name" value="Dynamin, middle domain"/>
    <property type="match status" value="1"/>
</dbReference>
<dbReference type="InterPro" id="IPR003130">
    <property type="entry name" value="GED"/>
</dbReference>
<keyword evidence="7" id="KW-0378">Hydrolase</keyword>
<dbReference type="FunFam" id="1.20.120.1240:FF:000008">
    <property type="entry name" value="dynamin-3 isoform X1"/>
    <property type="match status" value="1"/>
</dbReference>
<keyword evidence="10" id="KW-0206">Cytoskeleton</keyword>
<dbReference type="InterPro" id="IPR019762">
    <property type="entry name" value="Dynamin_GTPase_CS"/>
</dbReference>
<dbReference type="GO" id="GO:0005525">
    <property type="term" value="F:GTP binding"/>
    <property type="evidence" value="ECO:0007669"/>
    <property type="project" value="UniProtKB-KW"/>
</dbReference>
<dbReference type="GO" id="GO:0012501">
    <property type="term" value="P:programmed cell death"/>
    <property type="evidence" value="ECO:0007669"/>
    <property type="project" value="UniProtKB-ARBA"/>
</dbReference>
<evidence type="ECO:0000313" key="20">
    <source>
        <dbReference type="Proteomes" id="UP000030764"/>
    </source>
</evidence>
<feature type="domain" description="PH" evidence="15">
    <location>
        <begin position="519"/>
        <end position="647"/>
    </location>
</feature>
<keyword evidence="8 13" id="KW-0342">GTP-binding</keyword>
<reference evidence="19 20" key="1">
    <citation type="journal article" date="2014" name="Nat. Genet.">
        <title>Genome and transcriptome of the porcine whipworm Trichuris suis.</title>
        <authorList>
            <person name="Jex A.R."/>
            <person name="Nejsum P."/>
            <person name="Schwarz E.M."/>
            <person name="Hu L."/>
            <person name="Young N.D."/>
            <person name="Hall R.S."/>
            <person name="Korhonen P.K."/>
            <person name="Liao S."/>
            <person name="Thamsborg S."/>
            <person name="Xia J."/>
            <person name="Xu P."/>
            <person name="Wang S."/>
            <person name="Scheerlinck J.P."/>
            <person name="Hofmann A."/>
            <person name="Sternberg P.W."/>
            <person name="Wang J."/>
            <person name="Gasser R.B."/>
        </authorList>
    </citation>
    <scope>NUCLEOTIDE SEQUENCE [LARGE SCALE GENOMIC DNA]</scope>
    <source>
        <strain evidence="19">DCEP-RM93F</strain>
        <strain evidence="18">DCEP-RM93M</strain>
    </source>
</reference>
<evidence type="ECO:0000256" key="4">
    <source>
        <dbReference type="ARBA" id="ARBA00022583"/>
    </source>
</evidence>
<dbReference type="InterPro" id="IPR000375">
    <property type="entry name" value="Dynamin_stalk"/>
</dbReference>
<dbReference type="Gene3D" id="2.30.29.30">
    <property type="entry name" value="Pleckstrin-homology domain (PH domain)/Phosphotyrosine-binding domain (PTB)"/>
    <property type="match status" value="1"/>
</dbReference>
<dbReference type="Pfam" id="PF00350">
    <property type="entry name" value="Dynamin_N"/>
    <property type="match status" value="1"/>
</dbReference>
<dbReference type="EMBL" id="KL367538">
    <property type="protein sequence ID" value="KFD65434.1"/>
    <property type="molecule type" value="Genomic_DNA"/>
</dbReference>
<dbReference type="SMART" id="SM00053">
    <property type="entry name" value="DYNc"/>
    <property type="match status" value="1"/>
</dbReference>
<dbReference type="Proteomes" id="UP000030764">
    <property type="component" value="Unassembled WGS sequence"/>
</dbReference>
<dbReference type="InterPro" id="IPR030381">
    <property type="entry name" value="G_DYNAMIN_dom"/>
</dbReference>
<evidence type="ECO:0000313" key="18">
    <source>
        <dbReference type="EMBL" id="KFD55181.1"/>
    </source>
</evidence>
<dbReference type="InterPro" id="IPR001849">
    <property type="entry name" value="PH_domain"/>
</dbReference>
<dbReference type="SUPFAM" id="SSF52540">
    <property type="entry name" value="P-loop containing nucleoside triphosphate hydrolases"/>
    <property type="match status" value="1"/>
</dbReference>
<feature type="region of interest" description="Disordered" evidence="14">
    <location>
        <begin position="787"/>
        <end position="810"/>
    </location>
</feature>
<dbReference type="CDD" id="cd01256">
    <property type="entry name" value="PH_dynamin"/>
    <property type="match status" value="1"/>
</dbReference>
<evidence type="ECO:0000256" key="8">
    <source>
        <dbReference type="ARBA" id="ARBA00023134"/>
    </source>
</evidence>
<dbReference type="GO" id="GO:0005886">
    <property type="term" value="C:plasma membrane"/>
    <property type="evidence" value="ECO:0007669"/>
    <property type="project" value="TreeGrafter"/>
</dbReference>
<dbReference type="PRINTS" id="PR00195">
    <property type="entry name" value="DYNAMIN"/>
</dbReference>
<dbReference type="GO" id="GO:0031623">
    <property type="term" value="P:receptor internalization"/>
    <property type="evidence" value="ECO:0007669"/>
    <property type="project" value="TreeGrafter"/>
</dbReference>
<feature type="region of interest" description="Disordered" evidence="14">
    <location>
        <begin position="847"/>
        <end position="895"/>
    </location>
</feature>
<evidence type="ECO:0000256" key="3">
    <source>
        <dbReference type="ARBA" id="ARBA00022490"/>
    </source>
</evidence>
<evidence type="ECO:0000256" key="13">
    <source>
        <dbReference type="RuleBase" id="RU003932"/>
    </source>
</evidence>
<evidence type="ECO:0000256" key="12">
    <source>
        <dbReference type="ARBA" id="ARBA00067339"/>
    </source>
</evidence>
<gene>
    <name evidence="18" type="ORF">M513_03822</name>
    <name evidence="19" type="ORF">M514_03822</name>
</gene>
<evidence type="ECO:0000313" key="19">
    <source>
        <dbReference type="EMBL" id="KFD65434.1"/>
    </source>
</evidence>
<evidence type="ECO:0000256" key="5">
    <source>
        <dbReference type="ARBA" id="ARBA00022701"/>
    </source>
</evidence>
<keyword evidence="5" id="KW-0493">Microtubule</keyword>
<dbReference type="CDD" id="cd08771">
    <property type="entry name" value="DLP_1"/>
    <property type="match status" value="1"/>
</dbReference>
<keyword evidence="9" id="KW-0505">Motor protein</keyword>
<keyword evidence="4" id="KW-0254">Endocytosis</keyword>
<dbReference type="PROSITE" id="PS50003">
    <property type="entry name" value="PH_DOMAIN"/>
    <property type="match status" value="1"/>
</dbReference>
<dbReference type="SMART" id="SM00233">
    <property type="entry name" value="PH"/>
    <property type="match status" value="1"/>
</dbReference>
<dbReference type="GO" id="GO:0005874">
    <property type="term" value="C:microtubule"/>
    <property type="evidence" value="ECO:0007669"/>
    <property type="project" value="UniProtKB-KW"/>
</dbReference>
<dbReference type="PROSITE" id="PS00410">
    <property type="entry name" value="G_DYNAMIN_1"/>
    <property type="match status" value="1"/>
</dbReference>
<evidence type="ECO:0000256" key="9">
    <source>
        <dbReference type="ARBA" id="ARBA00023175"/>
    </source>
</evidence>
<comment type="subcellular location">
    <subcellularLocation>
        <location evidence="1">Cytoplasm</location>
        <location evidence="1">Cytoskeleton</location>
    </subcellularLocation>
</comment>
<dbReference type="Proteomes" id="UP000030758">
    <property type="component" value="Unassembled WGS sequence"/>
</dbReference>
<evidence type="ECO:0000256" key="14">
    <source>
        <dbReference type="SAM" id="MobiDB-lite"/>
    </source>
</evidence>
<dbReference type="SMART" id="SM00302">
    <property type="entry name" value="GED"/>
    <property type="match status" value="1"/>
</dbReference>
<dbReference type="InterPro" id="IPR011993">
    <property type="entry name" value="PH-like_dom_sf"/>
</dbReference>
<dbReference type="EMBL" id="KL363201">
    <property type="protein sequence ID" value="KFD55181.1"/>
    <property type="molecule type" value="Genomic_DNA"/>
</dbReference>
<evidence type="ECO:0000259" key="16">
    <source>
        <dbReference type="PROSITE" id="PS51388"/>
    </source>
</evidence>
<feature type="region of interest" description="Disordered" evidence="14">
    <location>
        <begin position="651"/>
        <end position="671"/>
    </location>
</feature>
<feature type="domain" description="Dynamin-type G" evidence="17">
    <location>
        <begin position="30"/>
        <end position="297"/>
    </location>
</feature>
<dbReference type="InterPro" id="IPR020850">
    <property type="entry name" value="GED_dom"/>
</dbReference>
<protein>
    <recommendedName>
        <fullName evidence="12">Dynamin</fullName>
        <ecNumber evidence="2">3.6.5.5</ecNumber>
    </recommendedName>
</protein>
<dbReference type="AlphaFoldDB" id="A0A085N7I8"/>
<dbReference type="GO" id="GO:0016185">
    <property type="term" value="P:synaptic vesicle budding from presynaptic endocytic zone membrane"/>
    <property type="evidence" value="ECO:0007669"/>
    <property type="project" value="TreeGrafter"/>
</dbReference>
<dbReference type="Pfam" id="PF00169">
    <property type="entry name" value="PH"/>
    <property type="match status" value="1"/>
</dbReference>
<dbReference type="GO" id="GO:0005737">
    <property type="term" value="C:cytoplasm"/>
    <property type="evidence" value="ECO:0007669"/>
    <property type="project" value="UniProtKB-ARBA"/>
</dbReference>
<evidence type="ECO:0000256" key="10">
    <source>
        <dbReference type="ARBA" id="ARBA00023212"/>
    </source>
</evidence>
<dbReference type="FunFam" id="3.40.50.300:FF:000045">
    <property type="entry name" value="dynamin-1 isoform X2"/>
    <property type="match status" value="1"/>
</dbReference>
<comment type="similarity">
    <text evidence="13">Belongs to the TRAFAC class dynamin-like GTPase superfamily. Dynamin/Fzo/YdjA family.</text>
</comment>
<evidence type="ECO:0000259" key="15">
    <source>
        <dbReference type="PROSITE" id="PS50003"/>
    </source>
</evidence>
<keyword evidence="20" id="KW-1185">Reference proteome</keyword>
<dbReference type="PANTHER" id="PTHR11566:SF212">
    <property type="entry name" value="DYNAMIN"/>
    <property type="match status" value="1"/>
</dbReference>
<sequence>MAWMNQGMQQLIPLVNQLQDAFTHLGVSLALDLPQIAVVGGQSAGKSSVLEAFVGKDFLPRGSGIVTRRPLILQLIHDNSVEYGEFLHKKGQKYGDFDLIRQEIEAETERAVGSNKGISSLPINLRVYSPNVLNLTLIDLPGLTKVPVGDQPPDIEQQIRDMILTYITRENCLILAVTAANTDLATSDALKMAKEVDPAGQRTIGVITKLDLMDEGTDAREILENRLLPLRRGYIGIVNRSQKDIEGKKDIRSALEAERRFFLSHPSYRHMADRMGTPFLQKVLNQQLTNHIRDTLPTLRDRLQKQMLLLEKDVAEYKNYRPDDPARKTKAMLQMVQQFCADFEKSIEGSSGKDVSVNELSGGARINRLFHERFPFEIVKMEINEKELRKEIAYAIRNIHGIRVGLFTPDMAFEAIVKKQISRLKEPALKCVDLVVTELSTVINSCAENMSRYPRLREDVERIVNSQLRDREQRCKDQLVLLVEYELAYMNTNHEDFIGFANAEAKASATQRQKNLGNQVIRKGWLTIHNISFMKGGSRDFWFVLSSDNLSWYKDDEEKEKKYMLPLDGLKLRDVEAGFMSRTHKFALFYPDNNGPYSSECYAKTQRGRCHVDMSRNVYKDYKQLELSALTLDDVEAWKASFLRAGVYPEKQPRQDEEVAEESSSMDPQLERQVETIRNLVDSYMRIVTKTIRDLVPKAIMHLMIHSTNEFIHSELLAHLYQCGDQDSLMEESAAATQRREEMLRMYHACKEALRIIGDVSMSTASAIVSAPPMQIDIPSKPWAKPESVIPPRPIAANGPSSPSLPRVASNPGAVRATAAAAGNWPSQLYPTAPTSVASVPANPIPKIPSRPAPTLNQSLPPPLIPQKVIHPPNYAYNKPAPKIPDRPTVTQRPY</sequence>
<keyword evidence="3" id="KW-0963">Cytoplasm</keyword>
<proteinExistence type="inferred from homology"/>
<organism evidence="19">
    <name type="scientific">Trichuris suis</name>
    <name type="common">pig whipworm</name>
    <dbReference type="NCBI Taxonomy" id="68888"/>
    <lineage>
        <taxon>Eukaryota</taxon>
        <taxon>Metazoa</taxon>
        <taxon>Ecdysozoa</taxon>
        <taxon>Nematoda</taxon>
        <taxon>Enoplea</taxon>
        <taxon>Dorylaimia</taxon>
        <taxon>Trichinellida</taxon>
        <taxon>Trichuridae</taxon>
        <taxon>Trichuris</taxon>
    </lineage>
</organism>
<keyword evidence="6 13" id="KW-0547">Nucleotide-binding</keyword>
<accession>A0A085N7I8</accession>
<dbReference type="GO" id="GO:0003924">
    <property type="term" value="F:GTPase activity"/>
    <property type="evidence" value="ECO:0007669"/>
    <property type="project" value="InterPro"/>
</dbReference>
<dbReference type="InterPro" id="IPR001401">
    <property type="entry name" value="Dynamin_GTPase"/>
</dbReference>
<evidence type="ECO:0000256" key="7">
    <source>
        <dbReference type="ARBA" id="ARBA00022801"/>
    </source>
</evidence>
<evidence type="ECO:0000256" key="2">
    <source>
        <dbReference type="ARBA" id="ARBA00011980"/>
    </source>
</evidence>